<comment type="caution">
    <text evidence="8">The sequence shown here is derived from an EMBL/GenBank/DDBJ whole genome shotgun (WGS) entry which is preliminary data.</text>
</comment>
<feature type="transmembrane region" description="Helical" evidence="7">
    <location>
        <begin position="12"/>
        <end position="32"/>
    </location>
</feature>
<evidence type="ECO:0000256" key="3">
    <source>
        <dbReference type="ARBA" id="ARBA00022475"/>
    </source>
</evidence>
<keyword evidence="6 7" id="KW-0472">Membrane</keyword>
<dbReference type="AlphaFoldDB" id="H8FQA3"/>
<reference evidence="8 9" key="1">
    <citation type="journal article" date="2012" name="J. Bacteriol.">
        <title>Draft Genome Sequence of the Purple Photosynthetic Bacterium Phaeospirillum molischianum DSM120, a Particularly Versatile Bacterium.</title>
        <authorList>
            <person name="Duquesne K."/>
            <person name="Prima V."/>
            <person name="Ji B."/>
            <person name="Rouy Z."/>
            <person name="Medigue C."/>
            <person name="Talla E."/>
            <person name="Sturgis J.N."/>
        </authorList>
    </citation>
    <scope>NUCLEOTIDE SEQUENCE [LARGE SCALE GENOMIC DNA]</scope>
    <source>
        <strain evidence="9">DSM120</strain>
    </source>
</reference>
<feature type="transmembrane region" description="Helical" evidence="7">
    <location>
        <begin position="351"/>
        <end position="371"/>
    </location>
</feature>
<dbReference type="Proteomes" id="UP000004169">
    <property type="component" value="Unassembled WGS sequence"/>
</dbReference>
<proteinExistence type="inferred from homology"/>
<evidence type="ECO:0000256" key="1">
    <source>
        <dbReference type="ARBA" id="ARBA00004651"/>
    </source>
</evidence>
<feature type="transmembrane region" description="Helical" evidence="7">
    <location>
        <begin position="143"/>
        <end position="163"/>
    </location>
</feature>
<feature type="transmembrane region" description="Helical" evidence="7">
    <location>
        <begin position="411"/>
        <end position="433"/>
    </location>
</feature>
<keyword evidence="9" id="KW-1185">Reference proteome</keyword>
<dbReference type="RefSeq" id="WP_002726898.1">
    <property type="nucleotide sequence ID" value="NZ_CAHP01000014.1"/>
</dbReference>
<feature type="transmembrane region" description="Helical" evidence="7">
    <location>
        <begin position="439"/>
        <end position="460"/>
    </location>
</feature>
<feature type="transmembrane region" description="Helical" evidence="7">
    <location>
        <begin position="75"/>
        <end position="104"/>
    </location>
</feature>
<feature type="transmembrane region" description="Helical" evidence="7">
    <location>
        <begin position="321"/>
        <end position="344"/>
    </location>
</feature>
<feature type="transmembrane region" description="Helical" evidence="7">
    <location>
        <begin position="377"/>
        <end position="399"/>
    </location>
</feature>
<gene>
    <name evidence="8" type="ORF">PHAMO_210052</name>
</gene>
<feature type="transmembrane region" description="Helical" evidence="7">
    <location>
        <begin position="280"/>
        <end position="301"/>
    </location>
</feature>
<keyword evidence="4 7" id="KW-0812">Transmembrane</keyword>
<dbReference type="InterPro" id="IPR050833">
    <property type="entry name" value="Poly_Biosynth_Transport"/>
</dbReference>
<feature type="transmembrane region" description="Helical" evidence="7">
    <location>
        <begin position="110"/>
        <end position="131"/>
    </location>
</feature>
<dbReference type="Pfam" id="PF13440">
    <property type="entry name" value="Polysacc_synt_3"/>
    <property type="match status" value="1"/>
</dbReference>
<evidence type="ECO:0000256" key="4">
    <source>
        <dbReference type="ARBA" id="ARBA00022692"/>
    </source>
</evidence>
<feature type="transmembrane region" description="Helical" evidence="7">
    <location>
        <begin position="38"/>
        <end position="63"/>
    </location>
</feature>
<name>H8FQA3_MAGML</name>
<dbReference type="EMBL" id="CAHP01000014">
    <property type="protein sequence ID" value="CCG40541.1"/>
    <property type="molecule type" value="Genomic_DNA"/>
</dbReference>
<dbReference type="eggNOG" id="COG2244">
    <property type="taxonomic scope" value="Bacteria"/>
</dbReference>
<evidence type="ECO:0000256" key="5">
    <source>
        <dbReference type="ARBA" id="ARBA00022989"/>
    </source>
</evidence>
<comment type="similarity">
    <text evidence="2">Belongs to the polysaccharide synthase family.</text>
</comment>
<dbReference type="PANTHER" id="PTHR30250:SF10">
    <property type="entry name" value="LIPOPOLYSACCHARIDE BIOSYNTHESIS PROTEIN WZXC"/>
    <property type="match status" value="1"/>
</dbReference>
<dbReference type="GO" id="GO:0005886">
    <property type="term" value="C:plasma membrane"/>
    <property type="evidence" value="ECO:0007669"/>
    <property type="project" value="UniProtKB-SubCell"/>
</dbReference>
<evidence type="ECO:0000256" key="7">
    <source>
        <dbReference type="SAM" id="Phobius"/>
    </source>
</evidence>
<comment type="subcellular location">
    <subcellularLocation>
        <location evidence="1">Cell membrane</location>
        <topology evidence="1">Multi-pass membrane protein</topology>
    </subcellularLocation>
</comment>
<evidence type="ECO:0000256" key="6">
    <source>
        <dbReference type="ARBA" id="ARBA00023136"/>
    </source>
</evidence>
<organism evidence="8 9">
    <name type="scientific">Magnetospirillum molischianum DSM 120</name>
    <dbReference type="NCBI Taxonomy" id="1150626"/>
    <lineage>
        <taxon>Bacteria</taxon>
        <taxon>Pseudomonadati</taxon>
        <taxon>Pseudomonadota</taxon>
        <taxon>Alphaproteobacteria</taxon>
        <taxon>Rhodospirillales</taxon>
        <taxon>Rhodospirillaceae</taxon>
        <taxon>Magnetospirillum</taxon>
    </lineage>
</organism>
<dbReference type="STRING" id="1150626.PHAMO_210052"/>
<dbReference type="PANTHER" id="PTHR30250">
    <property type="entry name" value="PST FAMILY PREDICTED COLANIC ACID TRANSPORTER"/>
    <property type="match status" value="1"/>
</dbReference>
<feature type="transmembrane region" description="Helical" evidence="7">
    <location>
        <begin position="169"/>
        <end position="187"/>
    </location>
</feature>
<evidence type="ECO:0000313" key="8">
    <source>
        <dbReference type="EMBL" id="CCG40541.1"/>
    </source>
</evidence>
<evidence type="ECO:0000256" key="2">
    <source>
        <dbReference type="ARBA" id="ARBA00007430"/>
    </source>
</evidence>
<evidence type="ECO:0000313" key="9">
    <source>
        <dbReference type="Proteomes" id="UP000004169"/>
    </source>
</evidence>
<sequence>MSIRRSLVFSVIEKYGGLLINVVTVVVLARLLSPVETGLFSVASGLVNIAQTFRDFGIANYIIQEKEMTRPRLATAIGISLLIGFGFAALFLGGAGVIASLFGAPELRGVIMFLSLNFLAVPLSSVAIALIRRRMDFGVSLRLGLIAALVNCGVSILAASNGYGALSLAWASTSAILVTLLMAILHLKGDILVRPSLTEWRRVTSFGLFASGAQILNEISQRLPEIALGRTLGFGAVGFYSRGNSLITLFSQTVIQAVWPVAVSALAQLHRQGESLRQPYLNALSLLTGIAWPMLVLLALLAHPIIDTVFGAQWLPSVPVSRWLCLAAGFGVLSQINISVFNATGRVRQSLFVQAMVVPVQVGLLVVATSFGMVEVAMAALAVSVLHAALSLSQTLPLVGCRWGEVCRMLVPSLGVTVATALIPLCVGMGLGWEAPMSILGLAAVAGVCIVPWLAGVWLLRHPLGNEIVTLIRHVRRPR</sequence>
<keyword evidence="3" id="KW-1003">Cell membrane</keyword>
<dbReference type="CDD" id="cd13127">
    <property type="entry name" value="MATE_tuaB_like"/>
    <property type="match status" value="1"/>
</dbReference>
<protein>
    <submittedName>
        <fullName evidence="8">Putative Polysaccharide biosynthesis protein</fullName>
    </submittedName>
</protein>
<accession>H8FQA3</accession>
<keyword evidence="5 7" id="KW-1133">Transmembrane helix</keyword>